<dbReference type="Proteomes" id="UP000801492">
    <property type="component" value="Unassembled WGS sequence"/>
</dbReference>
<dbReference type="PANTHER" id="PTHR47331">
    <property type="entry name" value="PHD-TYPE DOMAIN-CONTAINING PROTEIN"/>
    <property type="match status" value="1"/>
</dbReference>
<keyword evidence="2" id="KW-1185">Reference proteome</keyword>
<dbReference type="GO" id="GO:0071897">
    <property type="term" value="P:DNA biosynthetic process"/>
    <property type="evidence" value="ECO:0007669"/>
    <property type="project" value="UniProtKB-ARBA"/>
</dbReference>
<protein>
    <submittedName>
        <fullName evidence="1">Uncharacterized protein</fullName>
    </submittedName>
</protein>
<proteinExistence type="predicted"/>
<dbReference type="EMBL" id="VTPC01000018">
    <property type="protein sequence ID" value="KAF2906110.1"/>
    <property type="molecule type" value="Genomic_DNA"/>
</dbReference>
<gene>
    <name evidence="1" type="ORF">ILUMI_00061</name>
</gene>
<dbReference type="SUPFAM" id="SSF56672">
    <property type="entry name" value="DNA/RNA polymerases"/>
    <property type="match status" value="1"/>
</dbReference>
<dbReference type="OrthoDB" id="6770332at2759"/>
<reference evidence="1" key="1">
    <citation type="submission" date="2019-08" db="EMBL/GenBank/DDBJ databases">
        <title>The genome of the North American firefly Photinus pyralis.</title>
        <authorList>
            <consortium name="Photinus pyralis genome working group"/>
            <person name="Fallon T.R."/>
            <person name="Sander Lower S.E."/>
            <person name="Weng J.-K."/>
        </authorList>
    </citation>
    <scope>NUCLEOTIDE SEQUENCE</scope>
    <source>
        <strain evidence="1">TRF0915ILg1</strain>
        <tissue evidence="1">Whole body</tissue>
    </source>
</reference>
<name>A0A8K0DGY9_IGNLU</name>
<dbReference type="AlphaFoldDB" id="A0A8K0DGY9"/>
<dbReference type="PANTHER" id="PTHR47331:SF1">
    <property type="entry name" value="GAG-LIKE PROTEIN"/>
    <property type="match status" value="1"/>
</dbReference>
<evidence type="ECO:0000313" key="2">
    <source>
        <dbReference type="Proteomes" id="UP000801492"/>
    </source>
</evidence>
<organism evidence="1 2">
    <name type="scientific">Ignelater luminosus</name>
    <name type="common">Cucubano</name>
    <name type="synonym">Pyrophorus luminosus</name>
    <dbReference type="NCBI Taxonomy" id="2038154"/>
    <lineage>
        <taxon>Eukaryota</taxon>
        <taxon>Metazoa</taxon>
        <taxon>Ecdysozoa</taxon>
        <taxon>Arthropoda</taxon>
        <taxon>Hexapoda</taxon>
        <taxon>Insecta</taxon>
        <taxon>Pterygota</taxon>
        <taxon>Neoptera</taxon>
        <taxon>Endopterygota</taxon>
        <taxon>Coleoptera</taxon>
        <taxon>Polyphaga</taxon>
        <taxon>Elateriformia</taxon>
        <taxon>Elateroidea</taxon>
        <taxon>Elateridae</taxon>
        <taxon>Agrypninae</taxon>
        <taxon>Pyrophorini</taxon>
        <taxon>Ignelater</taxon>
    </lineage>
</organism>
<evidence type="ECO:0000313" key="1">
    <source>
        <dbReference type="EMBL" id="KAF2906110.1"/>
    </source>
</evidence>
<dbReference type="InterPro" id="IPR043502">
    <property type="entry name" value="DNA/RNA_pol_sf"/>
</dbReference>
<sequence>MDKVRNKDVIRRIGEERRLLSTIQGRKKSWVGHVLRRDNLLKDVFGKGALPVNDKWKCVNEKGLCISCLKNSHAIGRCFRKRACGINGCVKFHHKTLHNKDSLRNGENTNTSNTKKEVVDEQAQVVVHTSKEYWKTGLLWKTDEEWLPESKNMAIWCMSHIEGKMKNNKGFAEKYRNKIKEYQDKGYTKLVPESESEEENGKQISMKCFQVKIKKANQAPQRFLWRNEKSGKVKTYSMQVMIFGAVCSSFSAQYVKNRNILEYHKECSRAVDGIINRHYMDDDLHSVDTKEEAIKLVNEVMKKPAVLVGEKIPTKGDVLRVIISVFDLLALLTQYNKKKINVAGNMKKWDYVR</sequence>
<comment type="caution">
    <text evidence="1">The sequence shown here is derived from an EMBL/GenBank/DDBJ whole genome shotgun (WGS) entry which is preliminary data.</text>
</comment>
<accession>A0A8K0DGY9</accession>